<name>A0A1R2B0S2_9CILI</name>
<evidence type="ECO:0000313" key="7">
    <source>
        <dbReference type="EMBL" id="OMJ70393.1"/>
    </source>
</evidence>
<gene>
    <name evidence="7" type="ORF">SteCoe_31640</name>
</gene>
<dbReference type="Gene3D" id="3.30.160.60">
    <property type="entry name" value="Classic Zinc Finger"/>
    <property type="match status" value="3"/>
</dbReference>
<proteinExistence type="predicted"/>
<dbReference type="OrthoDB" id="313247at2759"/>
<dbReference type="PANTHER" id="PTHR19818:SF139">
    <property type="entry name" value="PAIR-RULE PROTEIN ODD-PAIRED"/>
    <property type="match status" value="1"/>
</dbReference>
<dbReference type="PROSITE" id="PS00028">
    <property type="entry name" value="ZINC_FINGER_C2H2_1"/>
    <property type="match status" value="3"/>
</dbReference>
<dbReference type="EMBL" id="MPUH01001092">
    <property type="protein sequence ID" value="OMJ70393.1"/>
    <property type="molecule type" value="Genomic_DNA"/>
</dbReference>
<dbReference type="GO" id="GO:0008270">
    <property type="term" value="F:zinc ion binding"/>
    <property type="evidence" value="ECO:0007669"/>
    <property type="project" value="UniProtKB-KW"/>
</dbReference>
<dbReference type="InterPro" id="IPR036236">
    <property type="entry name" value="Znf_C2H2_sf"/>
</dbReference>
<comment type="caution">
    <text evidence="7">The sequence shown here is derived from an EMBL/GenBank/DDBJ whole genome shotgun (WGS) entry which is preliminary data.</text>
</comment>
<sequence>MDTYMCQFPGCLKQYKNQCNLKRHEEAFHTENKKFQCVHCSKVLSSKQNLKEHEFIHKNVNPYVCKEIGCGLRFRHGSQHSAHKRIHTAIKNIVNRSNVGKIKLILSEENNSLESIPINMQEISLPPIGKSQPYFLPII</sequence>
<organism evidence="7 8">
    <name type="scientific">Stentor coeruleus</name>
    <dbReference type="NCBI Taxonomy" id="5963"/>
    <lineage>
        <taxon>Eukaryota</taxon>
        <taxon>Sar</taxon>
        <taxon>Alveolata</taxon>
        <taxon>Ciliophora</taxon>
        <taxon>Postciliodesmatophora</taxon>
        <taxon>Heterotrichea</taxon>
        <taxon>Heterotrichida</taxon>
        <taxon>Stentoridae</taxon>
        <taxon>Stentor</taxon>
    </lineage>
</organism>
<keyword evidence="3 5" id="KW-0863">Zinc-finger</keyword>
<keyword evidence="2" id="KW-0677">Repeat</keyword>
<evidence type="ECO:0000256" key="1">
    <source>
        <dbReference type="ARBA" id="ARBA00022723"/>
    </source>
</evidence>
<keyword evidence="1" id="KW-0479">Metal-binding</keyword>
<dbReference type="GO" id="GO:0000981">
    <property type="term" value="F:DNA-binding transcription factor activity, RNA polymerase II-specific"/>
    <property type="evidence" value="ECO:0007669"/>
    <property type="project" value="TreeGrafter"/>
</dbReference>
<reference evidence="7 8" key="1">
    <citation type="submission" date="2016-11" db="EMBL/GenBank/DDBJ databases">
        <title>The macronuclear genome of Stentor coeruleus: a giant cell with tiny introns.</title>
        <authorList>
            <person name="Slabodnick M."/>
            <person name="Ruby J.G."/>
            <person name="Reiff S.B."/>
            <person name="Swart E.C."/>
            <person name="Gosai S."/>
            <person name="Prabakaran S."/>
            <person name="Witkowska E."/>
            <person name="Larue G.E."/>
            <person name="Fisher S."/>
            <person name="Freeman R.M."/>
            <person name="Gunawardena J."/>
            <person name="Chu W."/>
            <person name="Stover N.A."/>
            <person name="Gregory B.D."/>
            <person name="Nowacki M."/>
            <person name="Derisi J."/>
            <person name="Roy S.W."/>
            <person name="Marshall W.F."/>
            <person name="Sood P."/>
        </authorList>
    </citation>
    <scope>NUCLEOTIDE SEQUENCE [LARGE SCALE GENOMIC DNA]</scope>
    <source>
        <strain evidence="7">WM001</strain>
    </source>
</reference>
<dbReference type="PANTHER" id="PTHR19818">
    <property type="entry name" value="ZINC FINGER PROTEIN ZIC AND GLI"/>
    <property type="match status" value="1"/>
</dbReference>
<feature type="domain" description="C2H2-type" evidence="6">
    <location>
        <begin position="63"/>
        <end position="92"/>
    </location>
</feature>
<keyword evidence="4" id="KW-0862">Zinc</keyword>
<dbReference type="SUPFAM" id="SSF57667">
    <property type="entry name" value="beta-beta-alpha zinc fingers"/>
    <property type="match status" value="2"/>
</dbReference>
<accession>A0A1R2B0S2</accession>
<evidence type="ECO:0000259" key="6">
    <source>
        <dbReference type="PROSITE" id="PS50157"/>
    </source>
</evidence>
<evidence type="ECO:0000256" key="3">
    <source>
        <dbReference type="ARBA" id="ARBA00022771"/>
    </source>
</evidence>
<dbReference type="SMART" id="SM00355">
    <property type="entry name" value="ZnF_C2H2"/>
    <property type="match status" value="3"/>
</dbReference>
<evidence type="ECO:0000256" key="5">
    <source>
        <dbReference type="PROSITE-ProRule" id="PRU00042"/>
    </source>
</evidence>
<evidence type="ECO:0000256" key="4">
    <source>
        <dbReference type="ARBA" id="ARBA00022833"/>
    </source>
</evidence>
<feature type="domain" description="C2H2-type" evidence="6">
    <location>
        <begin position="4"/>
        <end position="34"/>
    </location>
</feature>
<protein>
    <recommendedName>
        <fullName evidence="6">C2H2-type domain-containing protein</fullName>
    </recommendedName>
</protein>
<dbReference type="PROSITE" id="PS50157">
    <property type="entry name" value="ZINC_FINGER_C2H2_2"/>
    <property type="match status" value="3"/>
</dbReference>
<feature type="domain" description="C2H2-type" evidence="6">
    <location>
        <begin position="35"/>
        <end position="62"/>
    </location>
</feature>
<dbReference type="GO" id="GO:0005634">
    <property type="term" value="C:nucleus"/>
    <property type="evidence" value="ECO:0007669"/>
    <property type="project" value="UniProtKB-ARBA"/>
</dbReference>
<dbReference type="AlphaFoldDB" id="A0A1R2B0S2"/>
<dbReference type="InterPro" id="IPR013087">
    <property type="entry name" value="Znf_C2H2_type"/>
</dbReference>
<dbReference type="InterPro" id="IPR050329">
    <property type="entry name" value="GLI_C2H2-zinc-finger"/>
</dbReference>
<dbReference type="Pfam" id="PF00096">
    <property type="entry name" value="zf-C2H2"/>
    <property type="match status" value="1"/>
</dbReference>
<dbReference type="GO" id="GO:0000978">
    <property type="term" value="F:RNA polymerase II cis-regulatory region sequence-specific DNA binding"/>
    <property type="evidence" value="ECO:0007669"/>
    <property type="project" value="TreeGrafter"/>
</dbReference>
<keyword evidence="8" id="KW-1185">Reference proteome</keyword>
<evidence type="ECO:0000256" key="2">
    <source>
        <dbReference type="ARBA" id="ARBA00022737"/>
    </source>
</evidence>
<dbReference type="GO" id="GO:0045944">
    <property type="term" value="P:positive regulation of transcription by RNA polymerase II"/>
    <property type="evidence" value="ECO:0007669"/>
    <property type="project" value="UniProtKB-ARBA"/>
</dbReference>
<dbReference type="Proteomes" id="UP000187209">
    <property type="component" value="Unassembled WGS sequence"/>
</dbReference>
<evidence type="ECO:0000313" key="8">
    <source>
        <dbReference type="Proteomes" id="UP000187209"/>
    </source>
</evidence>